<dbReference type="GO" id="GO:0016020">
    <property type="term" value="C:membrane"/>
    <property type="evidence" value="ECO:0007669"/>
    <property type="project" value="UniProtKB-SubCell"/>
</dbReference>
<dbReference type="PANTHER" id="PTHR21676">
    <property type="entry name" value="PROTEIN STUM"/>
    <property type="match status" value="1"/>
</dbReference>
<protein>
    <submittedName>
        <fullName evidence="7">Protein stum homolog</fullName>
    </submittedName>
</protein>
<keyword evidence="3 5" id="KW-1133">Transmembrane helix</keyword>
<evidence type="ECO:0000256" key="1">
    <source>
        <dbReference type="ARBA" id="ARBA00004141"/>
    </source>
</evidence>
<evidence type="ECO:0000256" key="5">
    <source>
        <dbReference type="SAM" id="Phobius"/>
    </source>
</evidence>
<name>A0A7E4UVX5_PANRE</name>
<reference evidence="6" key="1">
    <citation type="journal article" date="2013" name="Genetics">
        <title>The draft genome and transcriptome of Panagrellus redivivus are shaped by the harsh demands of a free-living lifestyle.</title>
        <authorList>
            <person name="Srinivasan J."/>
            <person name="Dillman A.R."/>
            <person name="Macchietto M.G."/>
            <person name="Heikkinen L."/>
            <person name="Lakso M."/>
            <person name="Fracchia K.M."/>
            <person name="Antoshechkin I."/>
            <person name="Mortazavi A."/>
            <person name="Wong G."/>
            <person name="Sternberg P.W."/>
        </authorList>
    </citation>
    <scope>NUCLEOTIDE SEQUENCE [LARGE SCALE GENOMIC DNA]</scope>
    <source>
        <strain evidence="6">MT8872</strain>
    </source>
</reference>
<evidence type="ECO:0000256" key="4">
    <source>
        <dbReference type="ARBA" id="ARBA00023136"/>
    </source>
</evidence>
<keyword evidence="4 5" id="KW-0472">Membrane</keyword>
<dbReference type="InterPro" id="IPR026673">
    <property type="entry name" value="SPEC3/Stum"/>
</dbReference>
<accession>A0A7E4UVX5</accession>
<feature type="transmembrane region" description="Helical" evidence="5">
    <location>
        <begin position="103"/>
        <end position="130"/>
    </location>
</feature>
<keyword evidence="6" id="KW-1185">Reference proteome</keyword>
<dbReference type="GO" id="GO:0050954">
    <property type="term" value="P:sensory perception of mechanical stimulus"/>
    <property type="evidence" value="ECO:0007669"/>
    <property type="project" value="TreeGrafter"/>
</dbReference>
<dbReference type="GO" id="GO:0019230">
    <property type="term" value="P:proprioception"/>
    <property type="evidence" value="ECO:0007669"/>
    <property type="project" value="TreeGrafter"/>
</dbReference>
<organism evidence="6 7">
    <name type="scientific">Panagrellus redivivus</name>
    <name type="common">Microworm</name>
    <dbReference type="NCBI Taxonomy" id="6233"/>
    <lineage>
        <taxon>Eukaryota</taxon>
        <taxon>Metazoa</taxon>
        <taxon>Ecdysozoa</taxon>
        <taxon>Nematoda</taxon>
        <taxon>Chromadorea</taxon>
        <taxon>Rhabditida</taxon>
        <taxon>Tylenchina</taxon>
        <taxon>Panagrolaimomorpha</taxon>
        <taxon>Panagrolaimoidea</taxon>
        <taxon>Panagrolaimidae</taxon>
        <taxon>Panagrellus</taxon>
    </lineage>
</organism>
<keyword evidence="2 5" id="KW-0812">Transmembrane</keyword>
<evidence type="ECO:0000313" key="7">
    <source>
        <dbReference type="WBParaSite" id="Pan_g13484.t1"/>
    </source>
</evidence>
<dbReference type="PANTHER" id="PTHR21676:SF6">
    <property type="entry name" value="PROTEIN STUM"/>
    <property type="match status" value="1"/>
</dbReference>
<dbReference type="WBParaSite" id="Pan_g13484.t1">
    <property type="protein sequence ID" value="Pan_g13484.t1"/>
    <property type="gene ID" value="Pan_g13484"/>
</dbReference>
<evidence type="ECO:0000256" key="3">
    <source>
        <dbReference type="ARBA" id="ARBA00022989"/>
    </source>
</evidence>
<dbReference type="GO" id="GO:0071683">
    <property type="term" value="C:sensory dendrite"/>
    <property type="evidence" value="ECO:0007669"/>
    <property type="project" value="TreeGrafter"/>
</dbReference>
<dbReference type="GO" id="GO:0042330">
    <property type="term" value="P:taxis"/>
    <property type="evidence" value="ECO:0007669"/>
    <property type="project" value="TreeGrafter"/>
</dbReference>
<reference evidence="7" key="2">
    <citation type="submission" date="2020-10" db="UniProtKB">
        <authorList>
            <consortium name="WormBaseParasite"/>
        </authorList>
    </citation>
    <scope>IDENTIFICATION</scope>
</reference>
<comment type="subcellular location">
    <subcellularLocation>
        <location evidence="1">Membrane</location>
        <topology evidence="1">Multi-pass membrane protein</topology>
    </subcellularLocation>
</comment>
<evidence type="ECO:0000313" key="6">
    <source>
        <dbReference type="Proteomes" id="UP000492821"/>
    </source>
</evidence>
<feature type="transmembrane region" description="Helical" evidence="5">
    <location>
        <begin position="62"/>
        <end position="83"/>
    </location>
</feature>
<dbReference type="Proteomes" id="UP000492821">
    <property type="component" value="Unassembled WGS sequence"/>
</dbReference>
<dbReference type="Pfam" id="PF15795">
    <property type="entry name" value="Spec3"/>
    <property type="match status" value="1"/>
</dbReference>
<sequence length="159" mass="18230">MYQNLNPITPADIKRCNSLYELDPDYFCEEPHSYIISEQRDLKRPPSHGIFRKSIPCMNTSTAVFCCIVNFLLPGVGTIIASFSTCSEETCFESDSPRVVLMYMNIITGMLQLMLAPLLIGYIWSILWGITFIQLSKQWYVSNVQDRRTCLDSCCCSWL</sequence>
<dbReference type="AlphaFoldDB" id="A0A7E4UVX5"/>
<evidence type="ECO:0000256" key="2">
    <source>
        <dbReference type="ARBA" id="ARBA00022692"/>
    </source>
</evidence>
<proteinExistence type="predicted"/>